<sequence>MVLALLFFVGTAAAATPADDTLAHGARDGAAPAWSIAVATPTGWTRDCCLYARAIGVDAVLYQGEWTGKPQRVMVLNVWPQKLPTMAAEMAADHKRYLQLDPAGKVSSFAVRHRTMSCEATVYQGSDHIDDVLVFCDPGKASGVRLSWSMTVNDNDPQRRALLDDFMRVVVATRYHRDHEAHIPARAAGPRGG</sequence>
<dbReference type="Proteomes" id="UP001596018">
    <property type="component" value="Unassembled WGS sequence"/>
</dbReference>
<evidence type="ECO:0000313" key="1">
    <source>
        <dbReference type="EMBL" id="MFC5440900.1"/>
    </source>
</evidence>
<reference evidence="2" key="1">
    <citation type="journal article" date="2019" name="Int. J. Syst. Evol. Microbiol.">
        <title>The Global Catalogue of Microorganisms (GCM) 10K type strain sequencing project: providing services to taxonomists for standard genome sequencing and annotation.</title>
        <authorList>
            <consortium name="The Broad Institute Genomics Platform"/>
            <consortium name="The Broad Institute Genome Sequencing Center for Infectious Disease"/>
            <person name="Wu L."/>
            <person name="Ma J."/>
        </authorList>
    </citation>
    <scope>NUCLEOTIDE SEQUENCE [LARGE SCALE GENOMIC DNA]</scope>
    <source>
        <strain evidence="2">KACC 12822</strain>
    </source>
</reference>
<proteinExistence type="predicted"/>
<organism evidence="1 2">
    <name type="scientific">Rhodanobacter ginsenosidimutans</name>
    <dbReference type="NCBI Taxonomy" id="490571"/>
    <lineage>
        <taxon>Bacteria</taxon>
        <taxon>Pseudomonadati</taxon>
        <taxon>Pseudomonadota</taxon>
        <taxon>Gammaproteobacteria</taxon>
        <taxon>Lysobacterales</taxon>
        <taxon>Rhodanobacteraceae</taxon>
        <taxon>Rhodanobacter</taxon>
    </lineage>
</organism>
<evidence type="ECO:0000313" key="2">
    <source>
        <dbReference type="Proteomes" id="UP001596018"/>
    </source>
</evidence>
<accession>A0ABW0JZY3</accession>
<comment type="caution">
    <text evidence="1">The sequence shown here is derived from an EMBL/GenBank/DDBJ whole genome shotgun (WGS) entry which is preliminary data.</text>
</comment>
<dbReference type="EMBL" id="JBHSMM010000003">
    <property type="protein sequence ID" value="MFC5440900.1"/>
    <property type="molecule type" value="Genomic_DNA"/>
</dbReference>
<dbReference type="RefSeq" id="WP_377341484.1">
    <property type="nucleotide sequence ID" value="NZ_JALBWS010000008.1"/>
</dbReference>
<gene>
    <name evidence="1" type="ORF">ACFPK0_12805</name>
</gene>
<name>A0ABW0JZY3_9GAMM</name>
<protein>
    <submittedName>
        <fullName evidence="1">Uncharacterized protein</fullName>
    </submittedName>
</protein>
<keyword evidence="2" id="KW-1185">Reference proteome</keyword>